<dbReference type="SMART" id="SM00054">
    <property type="entry name" value="EFh"/>
    <property type="match status" value="2"/>
</dbReference>
<dbReference type="OrthoDB" id="26525at2759"/>
<dbReference type="FunFam" id="1.10.238.10:FF:000003">
    <property type="entry name" value="Calmodulin A"/>
    <property type="match status" value="1"/>
</dbReference>
<evidence type="ECO:0000313" key="4">
    <source>
        <dbReference type="EMBL" id="KAH9364306.1"/>
    </source>
</evidence>
<dbReference type="Proteomes" id="UP000821853">
    <property type="component" value="Chromosome 10"/>
</dbReference>
<reference evidence="4 5" key="1">
    <citation type="journal article" date="2020" name="Cell">
        <title>Large-Scale Comparative Analyses of Tick Genomes Elucidate Their Genetic Diversity and Vector Capacities.</title>
        <authorList>
            <consortium name="Tick Genome and Microbiome Consortium (TIGMIC)"/>
            <person name="Jia N."/>
            <person name="Wang J."/>
            <person name="Shi W."/>
            <person name="Du L."/>
            <person name="Sun Y."/>
            <person name="Zhan W."/>
            <person name="Jiang J.F."/>
            <person name="Wang Q."/>
            <person name="Zhang B."/>
            <person name="Ji P."/>
            <person name="Bell-Sakyi L."/>
            <person name="Cui X.M."/>
            <person name="Yuan T.T."/>
            <person name="Jiang B.G."/>
            <person name="Yang W.F."/>
            <person name="Lam T.T."/>
            <person name="Chang Q.C."/>
            <person name="Ding S.J."/>
            <person name="Wang X.J."/>
            <person name="Zhu J.G."/>
            <person name="Ruan X.D."/>
            <person name="Zhao L."/>
            <person name="Wei J.T."/>
            <person name="Ye R.Z."/>
            <person name="Que T.C."/>
            <person name="Du C.H."/>
            <person name="Zhou Y.H."/>
            <person name="Cheng J.X."/>
            <person name="Dai P.F."/>
            <person name="Guo W.B."/>
            <person name="Han X.H."/>
            <person name="Huang E.J."/>
            <person name="Li L.F."/>
            <person name="Wei W."/>
            <person name="Gao Y.C."/>
            <person name="Liu J.Z."/>
            <person name="Shao H.Z."/>
            <person name="Wang X."/>
            <person name="Wang C.C."/>
            <person name="Yang T.C."/>
            <person name="Huo Q.B."/>
            <person name="Li W."/>
            <person name="Chen H.Y."/>
            <person name="Chen S.E."/>
            <person name="Zhou L.G."/>
            <person name="Ni X.B."/>
            <person name="Tian J.H."/>
            <person name="Sheng Y."/>
            <person name="Liu T."/>
            <person name="Pan Y.S."/>
            <person name="Xia L.Y."/>
            <person name="Li J."/>
            <person name="Zhao F."/>
            <person name="Cao W.C."/>
        </authorList>
    </citation>
    <scope>NUCLEOTIDE SEQUENCE [LARGE SCALE GENOMIC DNA]</scope>
    <source>
        <strain evidence="4">HaeL-2018</strain>
    </source>
</reference>
<protein>
    <recommendedName>
        <fullName evidence="3">EF-hand domain-containing protein</fullName>
    </recommendedName>
</protein>
<accession>A0A9J6FMC7</accession>
<comment type="caution">
    <text evidence="4">The sequence shown here is derived from an EMBL/GenBank/DDBJ whole genome shotgun (WGS) entry which is preliminary data.</text>
</comment>
<keyword evidence="5" id="KW-1185">Reference proteome</keyword>
<dbReference type="PANTHER" id="PTHR23048">
    <property type="entry name" value="MYOSIN LIGHT CHAIN 1, 3"/>
    <property type="match status" value="1"/>
</dbReference>
<feature type="compositionally biased region" description="Low complexity" evidence="2">
    <location>
        <begin position="172"/>
        <end position="189"/>
    </location>
</feature>
<dbReference type="InterPro" id="IPR002048">
    <property type="entry name" value="EF_hand_dom"/>
</dbReference>
<dbReference type="EMBL" id="JABSTR010000002">
    <property type="protein sequence ID" value="KAH9364306.1"/>
    <property type="molecule type" value="Genomic_DNA"/>
</dbReference>
<feature type="region of interest" description="Disordered" evidence="2">
    <location>
        <begin position="79"/>
        <end position="232"/>
    </location>
</feature>
<feature type="domain" description="EF-hand" evidence="3">
    <location>
        <begin position="12"/>
        <end position="47"/>
    </location>
</feature>
<dbReference type="Pfam" id="PF13499">
    <property type="entry name" value="EF-hand_7"/>
    <property type="match status" value="1"/>
</dbReference>
<feature type="compositionally biased region" description="Polar residues" evidence="2">
    <location>
        <begin position="194"/>
        <end position="214"/>
    </location>
</feature>
<dbReference type="InterPro" id="IPR011992">
    <property type="entry name" value="EF-hand-dom_pair"/>
</dbReference>
<dbReference type="Gene3D" id="1.10.238.10">
    <property type="entry name" value="EF-hand"/>
    <property type="match status" value="1"/>
</dbReference>
<evidence type="ECO:0000256" key="2">
    <source>
        <dbReference type="SAM" id="MobiDB-lite"/>
    </source>
</evidence>
<dbReference type="PROSITE" id="PS50222">
    <property type="entry name" value="EF_HAND_2"/>
    <property type="match status" value="2"/>
</dbReference>
<keyword evidence="1" id="KW-0677">Repeat</keyword>
<evidence type="ECO:0000256" key="1">
    <source>
        <dbReference type="ARBA" id="ARBA00022737"/>
    </source>
</evidence>
<feature type="domain" description="EF-hand" evidence="3">
    <location>
        <begin position="48"/>
        <end position="83"/>
    </location>
</feature>
<dbReference type="AlphaFoldDB" id="A0A9J6FMC7"/>
<evidence type="ECO:0000313" key="5">
    <source>
        <dbReference type="Proteomes" id="UP000821853"/>
    </source>
</evidence>
<dbReference type="VEuPathDB" id="VectorBase:HLOH_054587"/>
<sequence length="232" mass="23942">MDIVMKKTRAFNATTDLHDAFRVFDRDGHGFITTAELRHVVTSLGERMTDDEADELIREADPKAEGHIDYEDFIKTISVPLPPGEYGRPPAKRVPQPPPREVVAPTAAAETHQAPAESTGSVRKGSTGRGSGSKSGSTSKSSGEKSAGEMGPPAEVQKDVVAASTSLDAREASAPPAAESSAGGSSSKGSGEGTQATSRTSGEQSRGSVSSTTAVVEAGSPDPAAESQPPRK</sequence>
<dbReference type="GO" id="GO:0016460">
    <property type="term" value="C:myosin II complex"/>
    <property type="evidence" value="ECO:0007669"/>
    <property type="project" value="TreeGrafter"/>
</dbReference>
<dbReference type="CDD" id="cd00051">
    <property type="entry name" value="EFh"/>
    <property type="match status" value="1"/>
</dbReference>
<name>A0A9J6FMC7_HAELO</name>
<organism evidence="4 5">
    <name type="scientific">Haemaphysalis longicornis</name>
    <name type="common">Bush tick</name>
    <dbReference type="NCBI Taxonomy" id="44386"/>
    <lineage>
        <taxon>Eukaryota</taxon>
        <taxon>Metazoa</taxon>
        <taxon>Ecdysozoa</taxon>
        <taxon>Arthropoda</taxon>
        <taxon>Chelicerata</taxon>
        <taxon>Arachnida</taxon>
        <taxon>Acari</taxon>
        <taxon>Parasitiformes</taxon>
        <taxon>Ixodida</taxon>
        <taxon>Ixodoidea</taxon>
        <taxon>Ixodidae</taxon>
        <taxon>Haemaphysalinae</taxon>
        <taxon>Haemaphysalis</taxon>
    </lineage>
</organism>
<dbReference type="SUPFAM" id="SSF47473">
    <property type="entry name" value="EF-hand"/>
    <property type="match status" value="1"/>
</dbReference>
<proteinExistence type="predicted"/>
<evidence type="ECO:0000259" key="3">
    <source>
        <dbReference type="PROSITE" id="PS50222"/>
    </source>
</evidence>
<dbReference type="InterPro" id="IPR050230">
    <property type="entry name" value="CALM/Myosin/TropC-like"/>
</dbReference>
<dbReference type="GO" id="GO:0005509">
    <property type="term" value="F:calcium ion binding"/>
    <property type="evidence" value="ECO:0007669"/>
    <property type="project" value="InterPro"/>
</dbReference>
<gene>
    <name evidence="4" type="ORF">HPB48_008456</name>
</gene>
<dbReference type="PANTHER" id="PTHR23048:SF0">
    <property type="entry name" value="CALMODULIN LIKE 3"/>
    <property type="match status" value="1"/>
</dbReference>